<feature type="region of interest" description="Disordered" evidence="8">
    <location>
        <begin position="113"/>
        <end position="195"/>
    </location>
</feature>
<keyword evidence="4" id="KW-0964">Secreted</keyword>
<comment type="caution">
    <text evidence="10">The sequence shown here is derived from an EMBL/GenBank/DDBJ whole genome shotgun (WGS) entry which is preliminary data.</text>
</comment>
<keyword evidence="9" id="KW-0812">Transmembrane</keyword>
<dbReference type="PANTHER" id="PTHR33348">
    <property type="entry name" value="PRECURSOR OF CEP5"/>
    <property type="match status" value="1"/>
</dbReference>
<keyword evidence="3" id="KW-0052">Apoplast</keyword>
<evidence type="ECO:0000313" key="11">
    <source>
        <dbReference type="Proteomes" id="UP001237642"/>
    </source>
</evidence>
<evidence type="ECO:0000256" key="2">
    <source>
        <dbReference type="ARBA" id="ARBA00008963"/>
    </source>
</evidence>
<dbReference type="GO" id="GO:0006995">
    <property type="term" value="P:cellular response to nitrogen starvation"/>
    <property type="evidence" value="ECO:0007669"/>
    <property type="project" value="UniProtKB-ARBA"/>
</dbReference>
<keyword evidence="9" id="KW-0472">Membrane</keyword>
<keyword evidence="9" id="KW-1133">Transmembrane helix</keyword>
<keyword evidence="5" id="KW-0372">Hormone</keyword>
<evidence type="ECO:0000256" key="9">
    <source>
        <dbReference type="SAM" id="Phobius"/>
    </source>
</evidence>
<organism evidence="10 11">
    <name type="scientific">Heracleum sosnowskyi</name>
    <dbReference type="NCBI Taxonomy" id="360622"/>
    <lineage>
        <taxon>Eukaryota</taxon>
        <taxon>Viridiplantae</taxon>
        <taxon>Streptophyta</taxon>
        <taxon>Embryophyta</taxon>
        <taxon>Tracheophyta</taxon>
        <taxon>Spermatophyta</taxon>
        <taxon>Magnoliopsida</taxon>
        <taxon>eudicotyledons</taxon>
        <taxon>Gunneridae</taxon>
        <taxon>Pentapetalae</taxon>
        <taxon>asterids</taxon>
        <taxon>campanulids</taxon>
        <taxon>Apiales</taxon>
        <taxon>Apiaceae</taxon>
        <taxon>Apioideae</taxon>
        <taxon>apioid superclade</taxon>
        <taxon>Tordylieae</taxon>
        <taxon>Tordyliinae</taxon>
        <taxon>Heracleum</taxon>
    </lineage>
</organism>
<evidence type="ECO:0008006" key="12">
    <source>
        <dbReference type="Google" id="ProtNLM"/>
    </source>
</evidence>
<dbReference type="GO" id="GO:0048046">
    <property type="term" value="C:apoplast"/>
    <property type="evidence" value="ECO:0007669"/>
    <property type="project" value="UniProtKB-SubCell"/>
</dbReference>
<dbReference type="InterPro" id="IPR033250">
    <property type="entry name" value="CEP"/>
</dbReference>
<evidence type="ECO:0000256" key="7">
    <source>
        <dbReference type="ARBA" id="ARBA00023278"/>
    </source>
</evidence>
<evidence type="ECO:0000256" key="1">
    <source>
        <dbReference type="ARBA" id="ARBA00004271"/>
    </source>
</evidence>
<evidence type="ECO:0000256" key="3">
    <source>
        <dbReference type="ARBA" id="ARBA00022523"/>
    </source>
</evidence>
<dbReference type="AlphaFoldDB" id="A0AAD8M7S8"/>
<protein>
    <recommendedName>
        <fullName evidence="12">Precursor of CEP9</fullName>
    </recommendedName>
</protein>
<evidence type="ECO:0000256" key="5">
    <source>
        <dbReference type="ARBA" id="ARBA00022702"/>
    </source>
</evidence>
<reference evidence="10" key="1">
    <citation type="submission" date="2023-02" db="EMBL/GenBank/DDBJ databases">
        <title>Genome of toxic invasive species Heracleum sosnowskyi carries increased number of genes despite the absence of recent whole-genome duplications.</title>
        <authorList>
            <person name="Schelkunov M."/>
            <person name="Shtratnikova V."/>
            <person name="Makarenko M."/>
            <person name="Klepikova A."/>
            <person name="Omelchenko D."/>
            <person name="Novikova G."/>
            <person name="Obukhova E."/>
            <person name="Bogdanov V."/>
            <person name="Penin A."/>
            <person name="Logacheva M."/>
        </authorList>
    </citation>
    <scope>NUCLEOTIDE SEQUENCE</scope>
    <source>
        <strain evidence="10">Hsosn_3</strain>
        <tissue evidence="10">Leaf</tissue>
    </source>
</reference>
<feature type="compositionally biased region" description="Basic and acidic residues" evidence="8">
    <location>
        <begin position="186"/>
        <end position="195"/>
    </location>
</feature>
<dbReference type="GO" id="GO:0005179">
    <property type="term" value="F:hormone activity"/>
    <property type="evidence" value="ECO:0007669"/>
    <property type="project" value="UniProtKB-KW"/>
</dbReference>
<evidence type="ECO:0000256" key="4">
    <source>
        <dbReference type="ARBA" id="ARBA00022525"/>
    </source>
</evidence>
<sequence>MAQMQPFYSWAIILAVITCHGILSAEGRQLKPMKRQVGVQTVLSTKDKFPPPSTRSMESSTVAEPINDFRPTTPGNSPGVGHSYAEHSVVIQPNEAGDVMKLLTKESKQEFTSKQKVSTVGNSVDGFRPTAPGNSPGVGHSYTKNDVKVQQKGVGIGPGVGHPDAGSTDDFKPTQPGHSPAVGHSFADKHTEPNA</sequence>
<accession>A0AAD8M7S8</accession>
<evidence type="ECO:0000256" key="8">
    <source>
        <dbReference type="SAM" id="MobiDB-lite"/>
    </source>
</evidence>
<keyword evidence="11" id="KW-1185">Reference proteome</keyword>
<dbReference type="GO" id="GO:1901371">
    <property type="term" value="P:regulation of leaf morphogenesis"/>
    <property type="evidence" value="ECO:0007669"/>
    <property type="project" value="TreeGrafter"/>
</dbReference>
<dbReference type="EMBL" id="JAUIZM010000009">
    <property type="protein sequence ID" value="KAK1363826.1"/>
    <property type="molecule type" value="Genomic_DNA"/>
</dbReference>
<evidence type="ECO:0000256" key="6">
    <source>
        <dbReference type="ARBA" id="ARBA00022729"/>
    </source>
</evidence>
<evidence type="ECO:0000313" key="10">
    <source>
        <dbReference type="EMBL" id="KAK1363826.1"/>
    </source>
</evidence>
<dbReference type="GO" id="GO:0048364">
    <property type="term" value="P:root development"/>
    <property type="evidence" value="ECO:0007669"/>
    <property type="project" value="InterPro"/>
</dbReference>
<dbReference type="GO" id="GO:2000280">
    <property type="term" value="P:regulation of root development"/>
    <property type="evidence" value="ECO:0007669"/>
    <property type="project" value="TreeGrafter"/>
</dbReference>
<comment type="similarity">
    <text evidence="2">Belongs to the C-terminally encoded plant signaling peptide (CEP) family.</text>
</comment>
<dbReference type="GO" id="GO:1902025">
    <property type="term" value="P:nitrate import"/>
    <property type="evidence" value="ECO:0007669"/>
    <property type="project" value="TreeGrafter"/>
</dbReference>
<feature type="transmembrane region" description="Helical" evidence="9">
    <location>
        <begin position="6"/>
        <end position="25"/>
    </location>
</feature>
<dbReference type="PANTHER" id="PTHR33348:SF44">
    <property type="entry name" value="PRECURSOR OF CEP6"/>
    <property type="match status" value="1"/>
</dbReference>
<reference evidence="10" key="2">
    <citation type="submission" date="2023-05" db="EMBL/GenBank/DDBJ databases">
        <authorList>
            <person name="Schelkunov M.I."/>
        </authorList>
    </citation>
    <scope>NUCLEOTIDE SEQUENCE</scope>
    <source>
        <strain evidence="10">Hsosn_3</strain>
        <tissue evidence="10">Leaf</tissue>
    </source>
</reference>
<name>A0AAD8M7S8_9APIA</name>
<keyword evidence="7" id="KW-0379">Hydroxylation</keyword>
<dbReference type="Proteomes" id="UP001237642">
    <property type="component" value="Unassembled WGS sequence"/>
</dbReference>
<proteinExistence type="inferred from homology"/>
<gene>
    <name evidence="10" type="ORF">POM88_039387</name>
</gene>
<comment type="subcellular location">
    <subcellularLocation>
        <location evidence="1">Secreted</location>
        <location evidence="1">Extracellular space</location>
        <location evidence="1">Apoplast</location>
    </subcellularLocation>
</comment>
<keyword evidence="6" id="KW-0732">Signal</keyword>